<accession>A0A415DZA8</accession>
<dbReference type="PANTHER" id="PTHR43135:SF3">
    <property type="entry name" value="ALPHA-D-RIBOSE 1-METHYLPHOSPHONATE 5-TRIPHOSPHATE DIPHOSPHATASE"/>
    <property type="match status" value="1"/>
</dbReference>
<dbReference type="InterPro" id="IPR006680">
    <property type="entry name" value="Amidohydro-rel"/>
</dbReference>
<keyword evidence="3" id="KW-1185">Reference proteome</keyword>
<name>A0A415DZA8_9FIRM</name>
<comment type="caution">
    <text evidence="2">The sequence shown here is derived from an EMBL/GenBank/DDBJ whole genome shotgun (WGS) entry which is preliminary data.</text>
</comment>
<dbReference type="PANTHER" id="PTHR43135">
    <property type="entry name" value="ALPHA-D-RIBOSE 1-METHYLPHOSPHONATE 5-TRIPHOSPHATE DIPHOSPHATASE"/>
    <property type="match status" value="1"/>
</dbReference>
<dbReference type="InterPro" id="IPR032466">
    <property type="entry name" value="Metal_Hydrolase"/>
</dbReference>
<organism evidence="2 3">
    <name type="scientific">Emergencia timonensis</name>
    <dbReference type="NCBI Taxonomy" id="1776384"/>
    <lineage>
        <taxon>Bacteria</taxon>
        <taxon>Bacillati</taxon>
        <taxon>Bacillota</taxon>
        <taxon>Clostridia</taxon>
        <taxon>Peptostreptococcales</taxon>
        <taxon>Anaerovoracaceae</taxon>
        <taxon>Emergencia</taxon>
    </lineage>
</organism>
<dbReference type="InterPro" id="IPR057744">
    <property type="entry name" value="OTAase-like"/>
</dbReference>
<dbReference type="Proteomes" id="UP000284841">
    <property type="component" value="Unassembled WGS sequence"/>
</dbReference>
<sequence length="425" mass="46207">MKYAFTHANLLDGSRDMEVRPSMTVLVENDKIVSLKEKGSVPEGFEEIDLQGRYLMPGLINAHVHLPGTGKPTNASEASDLAAKVDKSKLMQTVLSSVVKKNILTSLNAGITTIRSVGEVSYRDLANRDMINIGKYVGPRVLACGYGVTVHGGHTDGLMGIPCETPEECVKVIRDNAAKGADWIKIFVTGGVFDAAVKGEPGVVRMPYELAKASCDEAHKLGFKVASHTESTEGVRIALKAGVDTIEHGARMDEEIIRLYKENGSAVICTIIPALAIARLPGEMTKMTEVNQYNAEVVMENIIESAKQALANDIPVGLGTDASCPYITHYALWREVYYFAKFCGASNAFALHTVTLRNAEILGLSEITGSIEDGKCADLIVTEQNPLEDLTALKDVSLVMARGHFIREPKVKRIDYIDQELDKLL</sequence>
<evidence type="ECO:0000313" key="2">
    <source>
        <dbReference type="EMBL" id="RHJ86152.1"/>
    </source>
</evidence>
<dbReference type="CDD" id="cd01299">
    <property type="entry name" value="Met_dep_hydrolase_A"/>
    <property type="match status" value="1"/>
</dbReference>
<dbReference type="SUPFAM" id="SSF51556">
    <property type="entry name" value="Metallo-dependent hydrolases"/>
    <property type="match status" value="1"/>
</dbReference>
<dbReference type="Gene3D" id="3.20.20.140">
    <property type="entry name" value="Metal-dependent hydrolases"/>
    <property type="match status" value="1"/>
</dbReference>
<dbReference type="GO" id="GO:0016810">
    <property type="term" value="F:hydrolase activity, acting on carbon-nitrogen (but not peptide) bonds"/>
    <property type="evidence" value="ECO:0007669"/>
    <property type="project" value="InterPro"/>
</dbReference>
<dbReference type="STRING" id="1776384.GCA_900086585_01591"/>
<dbReference type="SUPFAM" id="SSF51338">
    <property type="entry name" value="Composite domain of metallo-dependent hydrolases"/>
    <property type="match status" value="2"/>
</dbReference>
<gene>
    <name evidence="2" type="ORF">DW099_15065</name>
</gene>
<evidence type="ECO:0000313" key="3">
    <source>
        <dbReference type="Proteomes" id="UP000284841"/>
    </source>
</evidence>
<dbReference type="InterPro" id="IPR011059">
    <property type="entry name" value="Metal-dep_hydrolase_composite"/>
</dbReference>
<dbReference type="Pfam" id="PF01979">
    <property type="entry name" value="Amidohydro_1"/>
    <property type="match status" value="1"/>
</dbReference>
<keyword evidence="2" id="KW-0378">Hydrolase</keyword>
<dbReference type="AlphaFoldDB" id="A0A415DZA8"/>
<dbReference type="RefSeq" id="WP_118336229.1">
    <property type="nucleotide sequence ID" value="NZ_AP025567.1"/>
</dbReference>
<dbReference type="OrthoDB" id="9797498at2"/>
<dbReference type="Gene3D" id="2.30.40.10">
    <property type="entry name" value="Urease, subunit C, domain 1"/>
    <property type="match status" value="1"/>
</dbReference>
<proteinExistence type="predicted"/>
<protein>
    <submittedName>
        <fullName evidence="2">Amidohydrolase family protein</fullName>
    </submittedName>
</protein>
<feature type="domain" description="Amidohydrolase-related" evidence="1">
    <location>
        <begin position="54"/>
        <end position="404"/>
    </location>
</feature>
<dbReference type="InterPro" id="IPR051781">
    <property type="entry name" value="Metallo-dep_Hydrolase"/>
</dbReference>
<reference evidence="2 3" key="1">
    <citation type="submission" date="2018-08" db="EMBL/GenBank/DDBJ databases">
        <title>A genome reference for cultivated species of the human gut microbiota.</title>
        <authorList>
            <person name="Zou Y."/>
            <person name="Xue W."/>
            <person name="Luo G."/>
        </authorList>
    </citation>
    <scope>NUCLEOTIDE SEQUENCE [LARGE SCALE GENOMIC DNA]</scope>
    <source>
        <strain evidence="2 3">AM07-24</strain>
    </source>
</reference>
<evidence type="ECO:0000259" key="1">
    <source>
        <dbReference type="Pfam" id="PF01979"/>
    </source>
</evidence>
<dbReference type="EMBL" id="QRMS01000004">
    <property type="protein sequence ID" value="RHJ86152.1"/>
    <property type="molecule type" value="Genomic_DNA"/>
</dbReference>